<comment type="caution">
    <text evidence="2">The sequence shown here is derived from an EMBL/GenBank/DDBJ whole genome shotgun (WGS) entry which is preliminary data.</text>
</comment>
<feature type="transmembrane region" description="Helical" evidence="1">
    <location>
        <begin position="37"/>
        <end position="61"/>
    </location>
</feature>
<gene>
    <name evidence="2" type="ORF">GCM10009039_29110</name>
</gene>
<dbReference type="Proteomes" id="UP000607197">
    <property type="component" value="Unassembled WGS sequence"/>
</dbReference>
<feature type="transmembrane region" description="Helical" evidence="1">
    <location>
        <begin position="73"/>
        <end position="93"/>
    </location>
</feature>
<proteinExistence type="predicted"/>
<protein>
    <submittedName>
        <fullName evidence="2">Uncharacterized protein</fullName>
    </submittedName>
</protein>
<keyword evidence="1" id="KW-0812">Transmembrane</keyword>
<evidence type="ECO:0000256" key="1">
    <source>
        <dbReference type="SAM" id="Phobius"/>
    </source>
</evidence>
<accession>A0A830FFA8</accession>
<sequence>MTAVASDVAHLGYPLFPPLAAASDSLFTRRHAWEFPWGVPGALTIGPGAGWLATVIVSTSYRPSEGAFTVPPAVYAMNVAVSSTLAAPLYAGWQRYRWRRP</sequence>
<reference evidence="2" key="1">
    <citation type="journal article" date="2014" name="Int. J. Syst. Evol. Microbiol.">
        <title>Complete genome sequence of Corynebacterium casei LMG S-19264T (=DSM 44701T), isolated from a smear-ripened cheese.</title>
        <authorList>
            <consortium name="US DOE Joint Genome Institute (JGI-PGF)"/>
            <person name="Walter F."/>
            <person name="Albersmeier A."/>
            <person name="Kalinowski J."/>
            <person name="Ruckert C."/>
        </authorList>
    </citation>
    <scope>NUCLEOTIDE SEQUENCE</scope>
    <source>
        <strain evidence="2">JCM 19596</strain>
    </source>
</reference>
<keyword evidence="1" id="KW-0472">Membrane</keyword>
<name>A0A830FFA8_9EURY</name>
<organism evidence="2 3">
    <name type="scientific">Halocalculus aciditolerans</name>
    <dbReference type="NCBI Taxonomy" id="1383812"/>
    <lineage>
        <taxon>Archaea</taxon>
        <taxon>Methanobacteriati</taxon>
        <taxon>Methanobacteriota</taxon>
        <taxon>Stenosarchaea group</taxon>
        <taxon>Halobacteria</taxon>
        <taxon>Halobacteriales</taxon>
        <taxon>Halobacteriaceae</taxon>
        <taxon>Halocalculus</taxon>
    </lineage>
</organism>
<evidence type="ECO:0000313" key="3">
    <source>
        <dbReference type="Proteomes" id="UP000607197"/>
    </source>
</evidence>
<keyword evidence="3" id="KW-1185">Reference proteome</keyword>
<keyword evidence="1" id="KW-1133">Transmembrane helix</keyword>
<reference evidence="2" key="2">
    <citation type="submission" date="2020-09" db="EMBL/GenBank/DDBJ databases">
        <authorList>
            <person name="Sun Q."/>
            <person name="Ohkuma M."/>
        </authorList>
    </citation>
    <scope>NUCLEOTIDE SEQUENCE</scope>
    <source>
        <strain evidence="2">JCM 19596</strain>
    </source>
</reference>
<dbReference type="AlphaFoldDB" id="A0A830FFA8"/>
<evidence type="ECO:0000313" key="2">
    <source>
        <dbReference type="EMBL" id="GGL69318.1"/>
    </source>
</evidence>
<dbReference type="EMBL" id="BMPG01000004">
    <property type="protein sequence ID" value="GGL69318.1"/>
    <property type="molecule type" value="Genomic_DNA"/>
</dbReference>